<sequence length="256" mass="28058">MKSLDRAIEAIHCLDDLAARDTLLTRLFPLAKLAALFLYLGFLTSLERGALLSGLLMLLPLPVLYRAGKIPFRSAFRQALPAVLLLAGLGLVNLLYVQAPPVPVGPFRIGAGTAAFLVLVLKGLGCVLAGYLLLATTGMERLACTLQKLPLPRVLIVSTLLTWRYLVLLLQESRRMEQAFHLRAPESRGIPWKIAGSLLGLLFLRSLDRARSVYESMELRGFRGRFPETGKKGNPGGSILLLVLTLAWCLLCRFPG</sequence>
<accession>A0A1H2TYG9</accession>
<dbReference type="AlphaFoldDB" id="A0A1H2TYG9"/>
<dbReference type="InterPro" id="IPR051611">
    <property type="entry name" value="ECF_transporter_component"/>
</dbReference>
<name>A0A1H2TYG9_ACIFE</name>
<evidence type="ECO:0000256" key="2">
    <source>
        <dbReference type="ARBA" id="ARBA00022475"/>
    </source>
</evidence>
<keyword evidence="2" id="KW-1003">Cell membrane</keyword>
<evidence type="ECO:0000256" key="1">
    <source>
        <dbReference type="ARBA" id="ARBA00004141"/>
    </source>
</evidence>
<keyword evidence="3 6" id="KW-0812">Transmembrane</keyword>
<evidence type="ECO:0000256" key="6">
    <source>
        <dbReference type="SAM" id="Phobius"/>
    </source>
</evidence>
<reference evidence="7 8" key="1">
    <citation type="submission" date="2016-10" db="EMBL/GenBank/DDBJ databases">
        <authorList>
            <person name="Varghese N."/>
            <person name="Submissions S."/>
        </authorList>
    </citation>
    <scope>NUCLEOTIDE SEQUENCE [LARGE SCALE GENOMIC DNA]</scope>
    <source>
        <strain evidence="7 8">WCC6</strain>
    </source>
</reference>
<dbReference type="PANTHER" id="PTHR34857:SF2">
    <property type="entry name" value="SLL0384 PROTEIN"/>
    <property type="match status" value="1"/>
</dbReference>
<evidence type="ECO:0000256" key="4">
    <source>
        <dbReference type="ARBA" id="ARBA00022989"/>
    </source>
</evidence>
<feature type="transmembrane region" description="Helical" evidence="6">
    <location>
        <begin position="23"/>
        <end position="42"/>
    </location>
</feature>
<comment type="subcellular location">
    <subcellularLocation>
        <location evidence="1">Membrane</location>
        <topology evidence="1">Multi-pass membrane protein</topology>
    </subcellularLocation>
</comment>
<proteinExistence type="predicted"/>
<dbReference type="CDD" id="cd16914">
    <property type="entry name" value="EcfT"/>
    <property type="match status" value="1"/>
</dbReference>
<evidence type="ECO:0000256" key="3">
    <source>
        <dbReference type="ARBA" id="ARBA00022692"/>
    </source>
</evidence>
<evidence type="ECO:0000313" key="8">
    <source>
        <dbReference type="Proteomes" id="UP000182379"/>
    </source>
</evidence>
<keyword evidence="4 6" id="KW-1133">Transmembrane helix</keyword>
<dbReference type="EMBL" id="FNOP01000002">
    <property type="protein sequence ID" value="SDW48831.1"/>
    <property type="molecule type" value="Genomic_DNA"/>
</dbReference>
<comment type="caution">
    <text evidence="7">The sequence shown here is derived from an EMBL/GenBank/DDBJ whole genome shotgun (WGS) entry which is preliminary data.</text>
</comment>
<dbReference type="PANTHER" id="PTHR34857">
    <property type="entry name" value="SLL0384 PROTEIN"/>
    <property type="match status" value="1"/>
</dbReference>
<dbReference type="Proteomes" id="UP000182379">
    <property type="component" value="Unassembled WGS sequence"/>
</dbReference>
<evidence type="ECO:0000313" key="7">
    <source>
        <dbReference type="EMBL" id="SDW48831.1"/>
    </source>
</evidence>
<organism evidence="7 8">
    <name type="scientific">Acidaminococcus fermentans</name>
    <dbReference type="NCBI Taxonomy" id="905"/>
    <lineage>
        <taxon>Bacteria</taxon>
        <taxon>Bacillati</taxon>
        <taxon>Bacillota</taxon>
        <taxon>Negativicutes</taxon>
        <taxon>Acidaminococcales</taxon>
        <taxon>Acidaminococcaceae</taxon>
        <taxon>Acidaminococcus</taxon>
    </lineage>
</organism>
<dbReference type="InterPro" id="IPR003339">
    <property type="entry name" value="ABC/ECF_trnsptr_transmembrane"/>
</dbReference>
<feature type="transmembrane region" description="Helical" evidence="6">
    <location>
        <begin position="79"/>
        <end position="97"/>
    </location>
</feature>
<keyword evidence="5 6" id="KW-0472">Membrane</keyword>
<protein>
    <submittedName>
        <fullName evidence="7">Cobalt/nickel transport system permease protein</fullName>
    </submittedName>
</protein>
<dbReference type="RefSeq" id="WP_074704304.1">
    <property type="nucleotide sequence ID" value="NZ_FNOP01000002.1"/>
</dbReference>
<evidence type="ECO:0000256" key="5">
    <source>
        <dbReference type="ARBA" id="ARBA00023136"/>
    </source>
</evidence>
<feature type="transmembrane region" description="Helical" evidence="6">
    <location>
        <begin position="109"/>
        <end position="134"/>
    </location>
</feature>
<gene>
    <name evidence="7" type="ORF">SAMN05216495_10242</name>
</gene>
<dbReference type="GO" id="GO:0005886">
    <property type="term" value="C:plasma membrane"/>
    <property type="evidence" value="ECO:0007669"/>
    <property type="project" value="UniProtKB-ARBA"/>
</dbReference>
<dbReference type="Pfam" id="PF02361">
    <property type="entry name" value="CbiQ"/>
    <property type="match status" value="1"/>
</dbReference>
<feature type="transmembrane region" description="Helical" evidence="6">
    <location>
        <begin position="49"/>
        <end position="67"/>
    </location>
</feature>